<dbReference type="OrthoDB" id="39122at2759"/>
<comment type="caution">
    <text evidence="1">The sequence shown here is derived from an EMBL/GenBank/DDBJ whole genome shotgun (WGS) entry which is preliminary data.</text>
</comment>
<proteinExistence type="predicted"/>
<dbReference type="AlphaFoldDB" id="A0A8J5X7X0"/>
<organism evidence="1 2">
    <name type="scientific">Diacronema lutheri</name>
    <name type="common">Unicellular marine alga</name>
    <name type="synonym">Monochrysis lutheri</name>
    <dbReference type="NCBI Taxonomy" id="2081491"/>
    <lineage>
        <taxon>Eukaryota</taxon>
        <taxon>Haptista</taxon>
        <taxon>Haptophyta</taxon>
        <taxon>Pavlovophyceae</taxon>
        <taxon>Pavlovales</taxon>
        <taxon>Pavlovaceae</taxon>
        <taxon>Diacronema</taxon>
    </lineage>
</organism>
<reference evidence="1" key="1">
    <citation type="submission" date="2021-05" db="EMBL/GenBank/DDBJ databases">
        <title>The genome of the haptophyte Pavlova lutheri (Diacronema luteri, Pavlovales) - a model for lipid biosynthesis in eukaryotic algae.</title>
        <authorList>
            <person name="Hulatt C.J."/>
            <person name="Posewitz M.C."/>
        </authorList>
    </citation>
    <scope>NUCLEOTIDE SEQUENCE</scope>
    <source>
        <strain evidence="1">NIVA-4/92</strain>
    </source>
</reference>
<protein>
    <submittedName>
        <fullName evidence="1">Uncharacterized protein</fullName>
    </submittedName>
</protein>
<name>A0A8J5X7X0_DIALT</name>
<gene>
    <name evidence="1" type="ORF">KFE25_011178</name>
</gene>
<dbReference type="EMBL" id="JAGTXO010000017">
    <property type="protein sequence ID" value="KAG8463181.1"/>
    <property type="molecule type" value="Genomic_DNA"/>
</dbReference>
<accession>A0A8J5X7X0</accession>
<keyword evidence="2" id="KW-1185">Reference proteome</keyword>
<evidence type="ECO:0000313" key="2">
    <source>
        <dbReference type="Proteomes" id="UP000751190"/>
    </source>
</evidence>
<dbReference type="Proteomes" id="UP000751190">
    <property type="component" value="Unassembled WGS sequence"/>
</dbReference>
<evidence type="ECO:0000313" key="1">
    <source>
        <dbReference type="EMBL" id="KAG8463181.1"/>
    </source>
</evidence>
<sequence length="306" mass="31489">MLALCVSLVALHGRELTRRQLGGAAGSALAAGLLPPAARAAVSPDEMRTSANIDGYTALTGQPGSSLGAGAISGKSRPRTGVCLLEPVATVGSAAGGGKTVTVQSLVALDGGVAATTRFESPYPLAQGFYYDVETRSREGDGAFLLVERLPAGATLDTVDGAWLLSTVFASTGRFGAYGVPTDVRLLADSFADERGAAAAGGASGGRGGGARDQPRLRLVEVSFAALTPGGSEQRRHAMISALQPRGSEDAMLLVGGTSELRWKKEGTADALRRLVRSFELDGTRATKIGRALRNDYRVAEGTLFP</sequence>
<dbReference type="OMA" id="FSFYGPP"/>